<dbReference type="InterPro" id="IPR016169">
    <property type="entry name" value="FAD-bd_PCMH_sub2"/>
</dbReference>
<dbReference type="InterPro" id="IPR050416">
    <property type="entry name" value="FAD-linked_Oxidoreductase"/>
</dbReference>
<feature type="domain" description="FAD-binding PCMH-type" evidence="6">
    <location>
        <begin position="371"/>
        <end position="544"/>
    </location>
</feature>
<dbReference type="Proteomes" id="UP000285744">
    <property type="component" value="Unassembled WGS sequence"/>
</dbReference>
<keyword evidence="3" id="KW-0285">Flavoprotein</keyword>
<dbReference type="Gene3D" id="3.30.465.10">
    <property type="match status" value="1"/>
</dbReference>
<dbReference type="OrthoDB" id="9775082at2"/>
<dbReference type="Gene3D" id="3.30.43.10">
    <property type="entry name" value="Uridine Diphospho-n-acetylenolpyruvylglucosamine Reductase, domain 2"/>
    <property type="match status" value="1"/>
</dbReference>
<reference evidence="7 8" key="1">
    <citation type="journal article" date="2018" name="Int. J. Syst. Evol. Microbiol.">
        <title>Micromonospora globbae sp. nov., an endophytic actinomycete isolated from roots of Globba winitii C. H. Wright.</title>
        <authorList>
            <person name="Kuncharoen N."/>
            <person name="Pittayakhajonwut P."/>
            <person name="Tanasupawat S."/>
        </authorList>
    </citation>
    <scope>NUCLEOTIDE SEQUENCE [LARGE SCALE GENOMIC DNA]</scope>
    <source>
        <strain evidence="7 8">WPS1-2</strain>
    </source>
</reference>
<evidence type="ECO:0000313" key="7">
    <source>
        <dbReference type="EMBL" id="RKF27648.1"/>
    </source>
</evidence>
<dbReference type="GO" id="GO:0016705">
    <property type="term" value="F:oxidoreductase activity, acting on paired donors, with incorporation or reduction of molecular oxygen"/>
    <property type="evidence" value="ECO:0007669"/>
    <property type="project" value="InterPro"/>
</dbReference>
<dbReference type="AlphaFoldDB" id="A0A420F3Y3"/>
<dbReference type="InterPro" id="IPR006094">
    <property type="entry name" value="Oxid_FAD_bind_N"/>
</dbReference>
<comment type="similarity">
    <text evidence="2">Belongs to the oxygen-dependent FAD-linked oxidoreductase family.</text>
</comment>
<evidence type="ECO:0000256" key="1">
    <source>
        <dbReference type="ARBA" id="ARBA00001974"/>
    </source>
</evidence>
<evidence type="ECO:0000256" key="2">
    <source>
        <dbReference type="ARBA" id="ARBA00005466"/>
    </source>
</evidence>
<dbReference type="SUPFAM" id="SSF56176">
    <property type="entry name" value="FAD-binding/transporter-associated domain-like"/>
    <property type="match status" value="1"/>
</dbReference>
<dbReference type="InterPro" id="IPR036318">
    <property type="entry name" value="FAD-bd_PCMH-like_sf"/>
</dbReference>
<dbReference type="InterPro" id="IPR011251">
    <property type="entry name" value="Luciferase-like_dom"/>
</dbReference>
<evidence type="ECO:0000313" key="8">
    <source>
        <dbReference type="Proteomes" id="UP000285744"/>
    </source>
</evidence>
<dbReference type="PROSITE" id="PS51387">
    <property type="entry name" value="FAD_PCMH"/>
    <property type="match status" value="1"/>
</dbReference>
<dbReference type="EMBL" id="RAQQ01000005">
    <property type="protein sequence ID" value="RKF27648.1"/>
    <property type="molecule type" value="Genomic_DNA"/>
</dbReference>
<dbReference type="Pfam" id="PF01565">
    <property type="entry name" value="FAD_binding_4"/>
    <property type="match status" value="1"/>
</dbReference>
<sequence length="786" mass="84208">MTRLTRGWDAAAVFWLTHQPLGEVVTANYGHRLEFGTLVTPVATSPATPVALARRSEELGYDLVAFRDDPDQPAHLDIWTLLAWVAGRTERIHLAASVRSVPLRSPAVLARSAASLDLLSGGRLELALGVGDAPEAVEAMGGPRLDPHQAVESVGEALDVIRDMLDTDRQDALRYSGAHHRLAGAERGPLPAHHIPFWLDGDDGRLLRLVGTKADGWLATLDRTGPDGLRAGNKIIDEAAREAGRDPAEIRRLVTISGVFADTRRGFLDGPPAAWVEDLLPLVVEDGVGTLVVATDDTGTMERFAREVVPALREAVDRALPAPLPRTVGRSAAVRAKRRPGIAYDEVPASLADTAVEPGDVAYARVRSNYLRGGAPGLVLRPRTPAEVADALAFARAHRHLPLGVRSGGHGISGRSTNDGGIVIDVGALNEIEVLDRATRRVRIGPGARWMDVAAALHPYGWALTSGDYGGVGVGGLATAGGVGWMARKHGLTIDHLRAVEMVLADGTRVRASETENPDLFWAVRGAGANFGVVTAFEFEVDEVGAVGWAQFALDASDPVGLLTRWGAAVEAAPRDLTSAIIMGPPRMGQPRVAQVMAMVDSDDPETVVRQLQPLADVAPGYDQQVVLTSYASVMANATDGPHHGQGEPITRSGFVDHITPDFAEAAARLLASGVVYFFHIRSVGGAVNDVPPGAMAWSHRGANFHVTAFGRHRGRLDALWDELLGTHQRGLYLSFETDPRPERLRDAFPPATLDRLRALKSRYDPDRLFHDNFAITPDTASRTTP</sequence>
<name>A0A420F3Y3_9ACTN</name>
<evidence type="ECO:0000256" key="3">
    <source>
        <dbReference type="ARBA" id="ARBA00022630"/>
    </source>
</evidence>
<dbReference type="Pfam" id="PF00296">
    <property type="entry name" value="Bac_luciferase"/>
    <property type="match status" value="1"/>
</dbReference>
<dbReference type="SUPFAM" id="SSF51679">
    <property type="entry name" value="Bacterial luciferase-like"/>
    <property type="match status" value="1"/>
</dbReference>
<evidence type="ECO:0000259" key="6">
    <source>
        <dbReference type="PROSITE" id="PS51387"/>
    </source>
</evidence>
<keyword evidence="4" id="KW-0274">FAD</keyword>
<dbReference type="Gene3D" id="3.20.20.30">
    <property type="entry name" value="Luciferase-like domain"/>
    <property type="match status" value="1"/>
</dbReference>
<accession>A0A420F3Y3</accession>
<comment type="caution">
    <text evidence="7">The sequence shown here is derived from an EMBL/GenBank/DDBJ whole genome shotgun (WGS) entry which is preliminary data.</text>
</comment>
<dbReference type="Gene3D" id="3.40.462.20">
    <property type="match status" value="1"/>
</dbReference>
<gene>
    <name evidence="7" type="ORF">D7I43_08055</name>
</gene>
<dbReference type="InterPro" id="IPR016167">
    <property type="entry name" value="FAD-bd_PCMH_sub1"/>
</dbReference>
<dbReference type="PANTHER" id="PTHR42973">
    <property type="entry name" value="BINDING OXIDOREDUCTASE, PUTATIVE (AFU_ORTHOLOGUE AFUA_1G17690)-RELATED"/>
    <property type="match status" value="1"/>
</dbReference>
<proteinExistence type="inferred from homology"/>
<keyword evidence="5" id="KW-0560">Oxidoreductase</keyword>
<dbReference type="InterPro" id="IPR036661">
    <property type="entry name" value="Luciferase-like_sf"/>
</dbReference>
<dbReference type="PANTHER" id="PTHR42973:SF39">
    <property type="entry name" value="FAD-BINDING PCMH-TYPE DOMAIN-CONTAINING PROTEIN"/>
    <property type="match status" value="1"/>
</dbReference>
<comment type="cofactor">
    <cofactor evidence="1">
        <name>FAD</name>
        <dbReference type="ChEBI" id="CHEBI:57692"/>
    </cofactor>
</comment>
<dbReference type="GO" id="GO:0071949">
    <property type="term" value="F:FAD binding"/>
    <property type="evidence" value="ECO:0007669"/>
    <property type="project" value="InterPro"/>
</dbReference>
<evidence type="ECO:0000256" key="5">
    <source>
        <dbReference type="ARBA" id="ARBA00023002"/>
    </source>
</evidence>
<protein>
    <submittedName>
        <fullName evidence="7">LLM class flavin-dependent oxidoreductase</fullName>
    </submittedName>
</protein>
<dbReference type="PROSITE" id="PS00862">
    <property type="entry name" value="OX2_COVAL_FAD"/>
    <property type="match status" value="1"/>
</dbReference>
<organism evidence="7 8">
    <name type="scientific">Micromonospora globbae</name>
    <dbReference type="NCBI Taxonomy" id="1894969"/>
    <lineage>
        <taxon>Bacteria</taxon>
        <taxon>Bacillati</taxon>
        <taxon>Actinomycetota</taxon>
        <taxon>Actinomycetes</taxon>
        <taxon>Micromonosporales</taxon>
        <taxon>Micromonosporaceae</taxon>
        <taxon>Micromonospora</taxon>
    </lineage>
</organism>
<dbReference type="InterPro" id="IPR006093">
    <property type="entry name" value="Oxy_OxRdtase_FAD_BS"/>
</dbReference>
<evidence type="ECO:0000256" key="4">
    <source>
        <dbReference type="ARBA" id="ARBA00022827"/>
    </source>
</evidence>
<dbReference type="InterPro" id="IPR016166">
    <property type="entry name" value="FAD-bd_PCMH"/>
</dbReference>